<dbReference type="InterPro" id="IPR036390">
    <property type="entry name" value="WH_DNA-bd_sf"/>
</dbReference>
<dbReference type="AlphaFoldDB" id="A0A1S2Y5Q7"/>
<evidence type="ECO:0000256" key="3">
    <source>
        <dbReference type="ARBA" id="ARBA00022691"/>
    </source>
</evidence>
<evidence type="ECO:0000259" key="5">
    <source>
        <dbReference type="Pfam" id="PF00891"/>
    </source>
</evidence>
<dbReference type="eggNOG" id="KOG3178">
    <property type="taxonomic scope" value="Eukaryota"/>
</dbReference>
<dbReference type="Proteomes" id="UP000087171">
    <property type="component" value="Chromosome Ca5"/>
</dbReference>
<reference evidence="8" key="2">
    <citation type="submission" date="2025-08" db="UniProtKB">
        <authorList>
            <consortium name="RefSeq"/>
        </authorList>
    </citation>
    <scope>IDENTIFICATION</scope>
    <source>
        <tissue evidence="8">Etiolated seedlings</tissue>
    </source>
</reference>
<evidence type="ECO:0000256" key="2">
    <source>
        <dbReference type="ARBA" id="ARBA00022679"/>
    </source>
</evidence>
<proteinExistence type="predicted"/>
<dbReference type="InterPro" id="IPR016461">
    <property type="entry name" value="COMT-like"/>
</dbReference>
<keyword evidence="2" id="KW-0808">Transferase</keyword>
<dbReference type="Gene3D" id="1.10.10.10">
    <property type="entry name" value="Winged helix-like DNA-binding domain superfamily/Winged helix DNA-binding domain"/>
    <property type="match status" value="1"/>
</dbReference>
<accession>A0A1S2Y5Q7</accession>
<dbReference type="InterPro" id="IPR036388">
    <property type="entry name" value="WH-like_DNA-bd_sf"/>
</dbReference>
<keyword evidence="7" id="KW-1185">Reference proteome</keyword>
<organism evidence="7 8">
    <name type="scientific">Cicer arietinum</name>
    <name type="common">Chickpea</name>
    <name type="synonym">Garbanzo</name>
    <dbReference type="NCBI Taxonomy" id="3827"/>
    <lineage>
        <taxon>Eukaryota</taxon>
        <taxon>Viridiplantae</taxon>
        <taxon>Streptophyta</taxon>
        <taxon>Embryophyta</taxon>
        <taxon>Tracheophyta</taxon>
        <taxon>Spermatophyta</taxon>
        <taxon>Magnoliopsida</taxon>
        <taxon>eudicotyledons</taxon>
        <taxon>Gunneridae</taxon>
        <taxon>Pentapetalae</taxon>
        <taxon>rosids</taxon>
        <taxon>fabids</taxon>
        <taxon>Fabales</taxon>
        <taxon>Fabaceae</taxon>
        <taxon>Papilionoideae</taxon>
        <taxon>50 kb inversion clade</taxon>
        <taxon>NPAAA clade</taxon>
        <taxon>Hologalegina</taxon>
        <taxon>IRL clade</taxon>
        <taxon>Cicereae</taxon>
        <taxon>Cicer</taxon>
    </lineage>
</organism>
<reference evidence="7" key="1">
    <citation type="journal article" date="2013" name="Nat. Biotechnol.">
        <title>Draft genome sequence of chickpea (Cicer arietinum) provides a resource for trait improvement.</title>
        <authorList>
            <person name="Varshney R.K."/>
            <person name="Song C."/>
            <person name="Saxena R.K."/>
            <person name="Azam S."/>
            <person name="Yu S."/>
            <person name="Sharpe A.G."/>
            <person name="Cannon S."/>
            <person name="Baek J."/>
            <person name="Rosen B.D."/>
            <person name="Tar'an B."/>
            <person name="Millan T."/>
            <person name="Zhang X."/>
            <person name="Ramsay L.D."/>
            <person name="Iwata A."/>
            <person name="Wang Y."/>
            <person name="Nelson W."/>
            <person name="Farmer A.D."/>
            <person name="Gaur P.M."/>
            <person name="Soderlund C."/>
            <person name="Penmetsa R.V."/>
            <person name="Xu C."/>
            <person name="Bharti A.K."/>
            <person name="He W."/>
            <person name="Winter P."/>
            <person name="Zhao S."/>
            <person name="Hane J.K."/>
            <person name="Carrasquilla-Garcia N."/>
            <person name="Condie J.A."/>
            <person name="Upadhyaya H.D."/>
            <person name="Luo M.C."/>
            <person name="Thudi M."/>
            <person name="Gowda C.L."/>
            <person name="Singh N.P."/>
            <person name="Lichtenzveig J."/>
            <person name="Gali K.K."/>
            <person name="Rubio J."/>
            <person name="Nadarajan N."/>
            <person name="Dolezel J."/>
            <person name="Bansal K.C."/>
            <person name="Xu X."/>
            <person name="Edwards D."/>
            <person name="Zhang G."/>
            <person name="Kahl G."/>
            <person name="Gil J."/>
            <person name="Singh K.B."/>
            <person name="Datta S.K."/>
            <person name="Jackson S.A."/>
            <person name="Wang J."/>
            <person name="Cook D.R."/>
        </authorList>
    </citation>
    <scope>NUCLEOTIDE SEQUENCE [LARGE SCALE GENOMIC DNA]</scope>
    <source>
        <strain evidence="7">cv. CDC Frontier</strain>
    </source>
</reference>
<evidence type="ECO:0000313" key="7">
    <source>
        <dbReference type="Proteomes" id="UP000087171"/>
    </source>
</evidence>
<feature type="domain" description="O-methyltransferase dimerisation" evidence="6">
    <location>
        <begin position="37"/>
        <end position="125"/>
    </location>
</feature>
<dbReference type="SUPFAM" id="SSF46785">
    <property type="entry name" value="Winged helix' DNA-binding domain"/>
    <property type="match status" value="1"/>
</dbReference>
<gene>
    <name evidence="8" type="primary">LOC101492092</name>
</gene>
<dbReference type="InterPro" id="IPR012967">
    <property type="entry name" value="COMT_dimerisation"/>
</dbReference>
<dbReference type="InterPro" id="IPR029063">
    <property type="entry name" value="SAM-dependent_MTases_sf"/>
</dbReference>
<dbReference type="GO" id="GO:0008757">
    <property type="term" value="F:S-adenosylmethionine-dependent methyltransferase activity"/>
    <property type="evidence" value="ECO:0007669"/>
    <property type="project" value="UniProtKB-ARBA"/>
</dbReference>
<feature type="active site" description="Proton acceptor" evidence="4">
    <location>
        <position position="278"/>
    </location>
</feature>
<feature type="domain" description="O-methyltransferase C-terminal" evidence="5">
    <location>
        <begin position="158"/>
        <end position="352"/>
    </location>
</feature>
<dbReference type="FunFam" id="1.10.10.10:FF:000357">
    <property type="entry name" value="Caffeic acid 3-O-methyltransferase"/>
    <property type="match status" value="1"/>
</dbReference>
<dbReference type="GeneID" id="101492092"/>
<evidence type="ECO:0000256" key="4">
    <source>
        <dbReference type="PIRSR" id="PIRSR005739-1"/>
    </source>
</evidence>
<dbReference type="PANTHER" id="PTHR11746">
    <property type="entry name" value="O-METHYLTRANSFERASE"/>
    <property type="match status" value="1"/>
</dbReference>
<dbReference type="GO" id="GO:0008171">
    <property type="term" value="F:O-methyltransferase activity"/>
    <property type="evidence" value="ECO:0007669"/>
    <property type="project" value="InterPro"/>
</dbReference>
<dbReference type="InterPro" id="IPR001077">
    <property type="entry name" value="COMT_C"/>
</dbReference>
<dbReference type="PaxDb" id="3827-XP_004499845.1"/>
<dbReference type="GO" id="GO:0032259">
    <property type="term" value="P:methylation"/>
    <property type="evidence" value="ECO:0007669"/>
    <property type="project" value="UniProtKB-KW"/>
</dbReference>
<dbReference type="Pfam" id="PF08100">
    <property type="entry name" value="Dimerisation"/>
    <property type="match status" value="1"/>
</dbReference>
<dbReference type="KEGG" id="cam:101492092"/>
<dbReference type="GO" id="GO:0046983">
    <property type="term" value="F:protein dimerization activity"/>
    <property type="evidence" value="ECO:0007669"/>
    <property type="project" value="InterPro"/>
</dbReference>
<sequence length="371" mass="41424">MGSITEEIQVLPKSSSLQTEDDESCLSAMFLCCGPIIYTSVLKAAIELNLFEIISKANPQGVSASYVASQLPKIITQHPQLPRRLDRMLCLLASHSLLVCSISTNEEGGIERLYELSLAGKYFVNDENNGSVASFSTFMNHQKLMDAFNNFKEVLLDCDHGLYMKVHGMPVYQGIQSDPAWNHMFNKAMRDICTLEMKKILEKYKGFEGISMLVDVGGGIGQSLNMIISKYPSIKGINFDLPQVIQNAPTYPGIEHIEGDMFKSVPKGDAIILKAVLHNWSYDNCLKILSMCYKALPQHGKVIVVDFIMPQEIQHTKADKMITSFDNLMFLDGGVERTKKEFEKLCKCSGFSSFNVVCLAFSALGVMEFYK</sequence>
<dbReference type="PIRSF" id="PIRSF005739">
    <property type="entry name" value="O-mtase"/>
    <property type="match status" value="1"/>
</dbReference>
<dbReference type="PROSITE" id="PS51683">
    <property type="entry name" value="SAM_OMT_II"/>
    <property type="match status" value="1"/>
</dbReference>
<dbReference type="SUPFAM" id="SSF53335">
    <property type="entry name" value="S-adenosyl-L-methionine-dependent methyltransferases"/>
    <property type="match status" value="1"/>
</dbReference>
<evidence type="ECO:0000259" key="6">
    <source>
        <dbReference type="Pfam" id="PF08100"/>
    </source>
</evidence>
<dbReference type="OrthoDB" id="1606438at2759"/>
<keyword evidence="3" id="KW-0949">S-adenosyl-L-methionine</keyword>
<name>A0A1S2Y5Q7_CICAR</name>
<dbReference type="Pfam" id="PF00891">
    <property type="entry name" value="Methyltransf_2"/>
    <property type="match status" value="1"/>
</dbReference>
<keyword evidence="1" id="KW-0489">Methyltransferase</keyword>
<protein>
    <submittedName>
        <fullName evidence="8">Isoliquiritigenin 2'-O-methyltransferase-like</fullName>
    </submittedName>
</protein>
<evidence type="ECO:0000256" key="1">
    <source>
        <dbReference type="ARBA" id="ARBA00022603"/>
    </source>
</evidence>
<dbReference type="Gene3D" id="3.40.50.150">
    <property type="entry name" value="Vaccinia Virus protein VP39"/>
    <property type="match status" value="1"/>
</dbReference>
<evidence type="ECO:0000313" key="8">
    <source>
        <dbReference type="RefSeq" id="XP_004499845.1"/>
    </source>
</evidence>
<dbReference type="RefSeq" id="XP_004499845.1">
    <property type="nucleotide sequence ID" value="XM_004499788.3"/>
</dbReference>